<gene>
    <name evidence="2" type="ORF">GR167_18295</name>
</gene>
<proteinExistence type="predicted"/>
<dbReference type="AlphaFoldDB" id="A0A6L8LML6"/>
<protein>
    <submittedName>
        <fullName evidence="2">Uncharacterized protein</fullName>
    </submittedName>
</protein>
<dbReference type="RefSeq" id="WP_160975181.1">
    <property type="nucleotide sequence ID" value="NZ_WWEN01000010.1"/>
</dbReference>
<comment type="caution">
    <text evidence="2">The sequence shown here is derived from an EMBL/GenBank/DDBJ whole genome shotgun (WGS) entry which is preliminary data.</text>
</comment>
<accession>A0A6L8LML6</accession>
<feature type="transmembrane region" description="Helical" evidence="1">
    <location>
        <begin position="166"/>
        <end position="185"/>
    </location>
</feature>
<name>A0A6L8LML6_9RHOB</name>
<organism evidence="2 3">
    <name type="scientific">Thalassovita mangrovi</name>
    <dbReference type="NCBI Taxonomy" id="2692236"/>
    <lineage>
        <taxon>Bacteria</taxon>
        <taxon>Pseudomonadati</taxon>
        <taxon>Pseudomonadota</taxon>
        <taxon>Alphaproteobacteria</taxon>
        <taxon>Rhodobacterales</taxon>
        <taxon>Roseobacteraceae</taxon>
        <taxon>Thalassovita</taxon>
    </lineage>
</organism>
<evidence type="ECO:0000256" key="1">
    <source>
        <dbReference type="SAM" id="Phobius"/>
    </source>
</evidence>
<dbReference type="EMBL" id="WWEN01000010">
    <property type="protein sequence ID" value="MYM57274.1"/>
    <property type="molecule type" value="Genomic_DNA"/>
</dbReference>
<sequence length="190" mass="20630">MIDPLQVRPDEGKGLRLFALDVDRDERERLQVILNAAEPGLAAGRLADLLGVAEIDATRIEIFEASDLSDFGLFNYLVKANGLPEAALEHDRARIEALDGTVMILYSRAFHDRHETLAPAAHVTLIGAWDEEPPEIEFTPLRSASAQGSIGEAPAEPAPAPQLPRWFWAAVLILALSLAALIAFLKGTFG</sequence>
<evidence type="ECO:0000313" key="2">
    <source>
        <dbReference type="EMBL" id="MYM57274.1"/>
    </source>
</evidence>
<evidence type="ECO:0000313" key="3">
    <source>
        <dbReference type="Proteomes" id="UP000479043"/>
    </source>
</evidence>
<reference evidence="2 3" key="1">
    <citation type="submission" date="2020-01" db="EMBL/GenBank/DDBJ databases">
        <authorList>
            <person name="Chen S."/>
        </authorList>
    </citation>
    <scope>NUCLEOTIDE SEQUENCE [LARGE SCALE GENOMIC DNA]</scope>
    <source>
        <strain evidence="2 3">GS-10</strain>
    </source>
</reference>
<dbReference type="Proteomes" id="UP000479043">
    <property type="component" value="Unassembled WGS sequence"/>
</dbReference>
<keyword evidence="1" id="KW-0472">Membrane</keyword>
<keyword evidence="1" id="KW-1133">Transmembrane helix</keyword>
<keyword evidence="3" id="KW-1185">Reference proteome</keyword>
<keyword evidence="1" id="KW-0812">Transmembrane</keyword>